<dbReference type="GO" id="GO:0016787">
    <property type="term" value="F:hydrolase activity"/>
    <property type="evidence" value="ECO:0007669"/>
    <property type="project" value="UniProtKB-KW"/>
</dbReference>
<dbReference type="InterPro" id="IPR029058">
    <property type="entry name" value="AB_hydrolase_fold"/>
</dbReference>
<keyword evidence="2" id="KW-0378">Hydrolase</keyword>
<organism evidence="2 3">
    <name type="scientific">Nocardia jiangxiensis</name>
    <dbReference type="NCBI Taxonomy" id="282685"/>
    <lineage>
        <taxon>Bacteria</taxon>
        <taxon>Bacillati</taxon>
        <taxon>Actinomycetota</taxon>
        <taxon>Actinomycetes</taxon>
        <taxon>Mycobacteriales</taxon>
        <taxon>Nocardiaceae</taxon>
        <taxon>Nocardia</taxon>
    </lineage>
</organism>
<feature type="domain" description="AB hydrolase-1" evidence="1">
    <location>
        <begin position="18"/>
        <end position="258"/>
    </location>
</feature>
<protein>
    <submittedName>
        <fullName evidence="2">Alpha/beta fold hydrolase</fullName>
    </submittedName>
</protein>
<dbReference type="EMBL" id="JBIAQY010000004">
    <property type="protein sequence ID" value="MFF3569298.1"/>
    <property type="molecule type" value="Genomic_DNA"/>
</dbReference>
<name>A0ABW6RZ48_9NOCA</name>
<dbReference type="PRINTS" id="PR00412">
    <property type="entry name" value="EPOXHYDRLASE"/>
</dbReference>
<evidence type="ECO:0000259" key="1">
    <source>
        <dbReference type="Pfam" id="PF12697"/>
    </source>
</evidence>
<keyword evidence="3" id="KW-1185">Reference proteome</keyword>
<evidence type="ECO:0000313" key="2">
    <source>
        <dbReference type="EMBL" id="MFF3569298.1"/>
    </source>
</evidence>
<dbReference type="RefSeq" id="WP_387404093.1">
    <property type="nucleotide sequence ID" value="NZ_JBIAQY010000004.1"/>
</dbReference>
<dbReference type="PANTHER" id="PTHR46438:SF11">
    <property type="entry name" value="LIPASE-RELATED"/>
    <property type="match status" value="1"/>
</dbReference>
<dbReference type="Proteomes" id="UP001601992">
    <property type="component" value="Unassembled WGS sequence"/>
</dbReference>
<proteinExistence type="predicted"/>
<evidence type="ECO:0000313" key="3">
    <source>
        <dbReference type="Proteomes" id="UP001601992"/>
    </source>
</evidence>
<dbReference type="PANTHER" id="PTHR46438">
    <property type="entry name" value="ALPHA/BETA-HYDROLASES SUPERFAMILY PROTEIN"/>
    <property type="match status" value="1"/>
</dbReference>
<accession>A0ABW6RZ48</accession>
<reference evidence="2 3" key="1">
    <citation type="submission" date="2024-10" db="EMBL/GenBank/DDBJ databases">
        <title>The Natural Products Discovery Center: Release of the First 8490 Sequenced Strains for Exploring Actinobacteria Biosynthetic Diversity.</title>
        <authorList>
            <person name="Kalkreuter E."/>
            <person name="Kautsar S.A."/>
            <person name="Yang D."/>
            <person name="Bader C.D."/>
            <person name="Teijaro C.N."/>
            <person name="Fluegel L."/>
            <person name="Davis C.M."/>
            <person name="Simpson J.R."/>
            <person name="Lauterbach L."/>
            <person name="Steele A.D."/>
            <person name="Gui C."/>
            <person name="Meng S."/>
            <person name="Li G."/>
            <person name="Viehrig K."/>
            <person name="Ye F."/>
            <person name="Su P."/>
            <person name="Kiefer A.F."/>
            <person name="Nichols A."/>
            <person name="Cepeda A.J."/>
            <person name="Yan W."/>
            <person name="Fan B."/>
            <person name="Jiang Y."/>
            <person name="Adhikari A."/>
            <person name="Zheng C.-J."/>
            <person name="Schuster L."/>
            <person name="Cowan T.M."/>
            <person name="Smanski M.J."/>
            <person name="Chevrette M.G."/>
            <person name="De Carvalho L.P.S."/>
            <person name="Shen B."/>
        </authorList>
    </citation>
    <scope>NUCLEOTIDE SEQUENCE [LARGE SCALE GENOMIC DNA]</scope>
    <source>
        <strain evidence="2 3">NPDC002593</strain>
    </source>
</reference>
<dbReference type="Gene3D" id="3.40.50.1820">
    <property type="entry name" value="alpha/beta hydrolase"/>
    <property type="match status" value="1"/>
</dbReference>
<comment type="caution">
    <text evidence="2">The sequence shown here is derived from an EMBL/GenBank/DDBJ whole genome shotgun (WGS) entry which is preliminary data.</text>
</comment>
<dbReference type="InterPro" id="IPR000639">
    <property type="entry name" value="Epox_hydrolase-like"/>
</dbReference>
<dbReference type="PRINTS" id="PR00111">
    <property type="entry name" value="ABHYDROLASE"/>
</dbReference>
<dbReference type="Pfam" id="PF12697">
    <property type="entry name" value="Abhydrolase_6"/>
    <property type="match status" value="1"/>
</dbReference>
<sequence>MVDGVRTRYLEAGAGPTLVLLHSGEFGGCAELSWEYLVGPLSEHFRVIAPDWLGYGGTDKIHDFGGKRARMLTHLRRFLQVMSIDKADFMGNSMGATWLTQEAAAEPPGLPVRRMVVLSGAGYVPDNEHRRMTLDYDGSPEAMRGLLQAIFHHSIWWDDPAYVERRNALATAPGAWESVAAARFKSPLVPARSTHGQPDTTHYESILAPTLLIAGQEDKLREPGYASELAARIKDCRLVEIPNCGHCPNIEHPDTVLAEVLPFLLESDHVIETPDDRSSRIDRGSELR</sequence>
<dbReference type="SUPFAM" id="SSF53474">
    <property type="entry name" value="alpha/beta-Hydrolases"/>
    <property type="match status" value="1"/>
</dbReference>
<gene>
    <name evidence="2" type="ORF">ACFYXQ_16125</name>
</gene>
<dbReference type="InterPro" id="IPR000073">
    <property type="entry name" value="AB_hydrolase_1"/>
</dbReference>